<evidence type="ECO:0000313" key="3">
    <source>
        <dbReference type="EMBL" id="CAD8366989.1"/>
    </source>
</evidence>
<evidence type="ECO:0000256" key="1">
    <source>
        <dbReference type="SAM" id="MobiDB-lite"/>
    </source>
</evidence>
<feature type="chain" id="PRO_5031086572" description="Fungal lipase-like domain-containing protein" evidence="2">
    <location>
        <begin position="27"/>
        <end position="530"/>
    </location>
</feature>
<feature type="region of interest" description="Disordered" evidence="1">
    <location>
        <begin position="399"/>
        <end position="421"/>
    </location>
</feature>
<dbReference type="EMBL" id="HBEJ01007092">
    <property type="protein sequence ID" value="CAD8366989.1"/>
    <property type="molecule type" value="Transcribed_RNA"/>
</dbReference>
<protein>
    <recommendedName>
        <fullName evidence="4">Fungal lipase-like domain-containing protein</fullName>
    </recommendedName>
</protein>
<proteinExistence type="predicted"/>
<dbReference type="SUPFAM" id="SSF53474">
    <property type="entry name" value="alpha/beta-Hydrolases"/>
    <property type="match status" value="1"/>
</dbReference>
<dbReference type="Gene3D" id="3.40.50.1820">
    <property type="entry name" value="alpha/beta hydrolase"/>
    <property type="match status" value="1"/>
</dbReference>
<keyword evidence="2" id="KW-0732">Signal</keyword>
<evidence type="ECO:0008006" key="4">
    <source>
        <dbReference type="Google" id="ProtNLM"/>
    </source>
</evidence>
<reference evidence="3" key="1">
    <citation type="submission" date="2021-01" db="EMBL/GenBank/DDBJ databases">
        <authorList>
            <person name="Corre E."/>
            <person name="Pelletier E."/>
            <person name="Niang G."/>
            <person name="Scheremetjew M."/>
            <person name="Finn R."/>
            <person name="Kale V."/>
            <person name="Holt S."/>
            <person name="Cochrane G."/>
            <person name="Meng A."/>
            <person name="Brown T."/>
            <person name="Cohen L."/>
        </authorList>
    </citation>
    <scope>NUCLEOTIDE SEQUENCE</scope>
    <source>
        <strain evidence="3">CCMP3303</strain>
    </source>
</reference>
<dbReference type="InterPro" id="IPR029058">
    <property type="entry name" value="AB_hydrolase_fold"/>
</dbReference>
<organism evidence="3">
    <name type="scientific">Minutocellus polymorphus</name>
    <dbReference type="NCBI Taxonomy" id="265543"/>
    <lineage>
        <taxon>Eukaryota</taxon>
        <taxon>Sar</taxon>
        <taxon>Stramenopiles</taxon>
        <taxon>Ochrophyta</taxon>
        <taxon>Bacillariophyta</taxon>
        <taxon>Mediophyceae</taxon>
        <taxon>Cymatosirophycidae</taxon>
        <taxon>Cymatosirales</taxon>
        <taxon>Cymatosiraceae</taxon>
        <taxon>Minutocellus</taxon>
    </lineage>
</organism>
<gene>
    <name evidence="3" type="ORF">MPOL1434_LOCUS4199</name>
</gene>
<evidence type="ECO:0000256" key="2">
    <source>
        <dbReference type="SAM" id="SignalP"/>
    </source>
</evidence>
<feature type="signal peptide" evidence="2">
    <location>
        <begin position="1"/>
        <end position="26"/>
    </location>
</feature>
<name>A0A7S0ALE4_9STRA</name>
<sequence>MRSPAFYTYMYASFLFAAFAVDCAVAFSLPPSIPASFCSDHRPKSLSYESRAATCTLRAVSEDNDINFVQFDKDGNLTDTSESQRVLEKLCKGSYTDVHIFSHGWNMQTEDAKNLYKEWVDKYKALLKRRPMPAPYKPLLVGITWPSIINLEDLYCWPRRGTILGSSKQFVANAKEELVPALIPYLSDKSEIQDFINLCNQDKMSPNDVLRFFDMMSSLASENDEALEKEDSLTPESIAKAFADSSLYPIVGSPANSTRATFRRRFLGRIKIPTPLLLIRLHSFWLMRKRASKVGEDGVHKLLLQILEEAPRSVRVHLCGHSFGAGVMLSAVSKQPVKKWPKNIDTMFLMQPAVVCSGFVKGGEYRPAIDRTNMPIVSTFSKKDFPLRWAFHQALALNNGEKDQQKNHQNPSTKNDDSKVNDDFDEEALPSFFLKYAALGGYPPIKEPIDMGKDLTISAPSDHLGSDFSFPKKGLCAIRMHKEIEGHGDINNPYVHWIMHCLVKESLKQHNSIMKVILRFFQNVFLKYQN</sequence>
<accession>A0A7S0ALE4</accession>
<dbReference type="AlphaFoldDB" id="A0A7S0ALE4"/>